<keyword evidence="8 12" id="KW-0411">Iron-sulfur</keyword>
<dbReference type="InterPro" id="IPR002880">
    <property type="entry name" value="Pyrv_Fd/Flavodoxin_OxRdtase_N"/>
</dbReference>
<evidence type="ECO:0000313" key="17">
    <source>
        <dbReference type="Proteomes" id="UP000094067"/>
    </source>
</evidence>
<feature type="binding site" evidence="10">
    <location>
        <begin position="1008"/>
        <end position="1013"/>
    </location>
    <ligand>
        <name>thiamine diphosphate</name>
        <dbReference type="ChEBI" id="CHEBI:58937"/>
    </ligand>
</feature>
<dbReference type="RefSeq" id="WP_069151331.1">
    <property type="nucleotide sequence ID" value="NZ_DAWDRA010000026.1"/>
</dbReference>
<evidence type="ECO:0000256" key="4">
    <source>
        <dbReference type="ARBA" id="ARBA00022723"/>
    </source>
</evidence>
<dbReference type="InterPro" id="IPR029061">
    <property type="entry name" value="THDP-binding"/>
</dbReference>
<feature type="site" description="Important for catalytic activity" evidence="11">
    <location>
        <position position="33"/>
    </location>
</feature>
<dbReference type="InterPro" id="IPR011766">
    <property type="entry name" value="TPP_enzyme_TPP-bd"/>
</dbReference>
<name>A0A1E3AK29_9FIRM</name>
<dbReference type="InterPro" id="IPR017900">
    <property type="entry name" value="4Fe4S_Fe_S_CS"/>
</dbReference>
<dbReference type="GO" id="GO:0051539">
    <property type="term" value="F:4 iron, 4 sulfur cluster binding"/>
    <property type="evidence" value="ECO:0007669"/>
    <property type="project" value="UniProtKB-KW"/>
</dbReference>
<evidence type="ECO:0000313" key="14">
    <source>
        <dbReference type="EMBL" id="ODM08969.1"/>
    </source>
</evidence>
<reference evidence="14 17" key="1">
    <citation type="submission" date="2016-07" db="EMBL/GenBank/DDBJ databases">
        <title>Characterization of isolates of Eisenbergiella tayi derived from blood cultures, using whole genome sequencing.</title>
        <authorList>
            <person name="Burdz T."/>
            <person name="Wiebe D."/>
            <person name="Huynh C."/>
            <person name="Bernard K."/>
        </authorList>
    </citation>
    <scope>NUCLEOTIDE SEQUENCE [LARGE SCALE GENOMIC DNA]</scope>
    <source>
        <strain evidence="14 17">NML 110608</strain>
    </source>
</reference>
<evidence type="ECO:0000256" key="1">
    <source>
        <dbReference type="ARBA" id="ARBA00009032"/>
    </source>
</evidence>
<dbReference type="SMART" id="SM00890">
    <property type="entry name" value="EKR"/>
    <property type="match status" value="1"/>
</dbReference>
<dbReference type="PANTHER" id="PTHR32154">
    <property type="entry name" value="PYRUVATE-FLAVODOXIN OXIDOREDUCTASE-RELATED"/>
    <property type="match status" value="1"/>
</dbReference>
<dbReference type="PANTHER" id="PTHR32154:SF0">
    <property type="entry name" value="PYRUVATE-FLAVODOXIN OXIDOREDUCTASE-RELATED"/>
    <property type="match status" value="1"/>
</dbReference>
<dbReference type="FunFam" id="3.40.50.970:FF:000012">
    <property type="entry name" value="Pyruvate:ferredoxin (Flavodoxin) oxidoreductase"/>
    <property type="match status" value="1"/>
</dbReference>
<dbReference type="GO" id="GO:0030976">
    <property type="term" value="F:thiamine pyrophosphate binding"/>
    <property type="evidence" value="ECO:0007669"/>
    <property type="project" value="InterPro"/>
</dbReference>
<feature type="binding site" evidence="10">
    <location>
        <position position="826"/>
    </location>
    <ligand>
        <name>thiamine diphosphate</name>
        <dbReference type="ChEBI" id="CHEBI:58937"/>
    </ligand>
</feature>
<evidence type="ECO:0000256" key="5">
    <source>
        <dbReference type="ARBA" id="ARBA00022982"/>
    </source>
</evidence>
<feature type="binding site" evidence="12">
    <location>
        <position position="758"/>
    </location>
    <ligand>
        <name>[4Fe-4S] cluster</name>
        <dbReference type="ChEBI" id="CHEBI:49883"/>
        <label>2</label>
    </ligand>
</feature>
<reference evidence="16 19" key="2">
    <citation type="submission" date="2016-08" db="EMBL/GenBank/DDBJ databases">
        <title>Characterization of Isolates of Eisenbergiella tayi Derived from Blood Cultures, Using Whole Genome Sequencing.</title>
        <authorList>
            <person name="Bernier A.-M."/>
            <person name="Burdz T."/>
            <person name="Wiebe D."/>
            <person name="Bernard K."/>
        </authorList>
    </citation>
    <scope>NUCLEOTIDE SEQUENCE [LARGE SCALE GENOMIC DNA]</scope>
    <source>
        <strain evidence="16 19">NML120146</strain>
    </source>
</reference>
<evidence type="ECO:0000256" key="7">
    <source>
        <dbReference type="ARBA" id="ARBA00023004"/>
    </source>
</evidence>
<dbReference type="Proteomes" id="UP000094869">
    <property type="component" value="Unassembled WGS sequence"/>
</dbReference>
<feature type="site" description="Important for catalytic activity" evidence="11">
    <location>
        <position position="1013"/>
    </location>
</feature>
<evidence type="ECO:0000256" key="11">
    <source>
        <dbReference type="PIRSR" id="PIRSR000159-2"/>
    </source>
</evidence>
<dbReference type="Pfam" id="PF02775">
    <property type="entry name" value="TPP_enzyme_C"/>
    <property type="match status" value="1"/>
</dbReference>
<reference evidence="15 18" key="3">
    <citation type="submission" date="2016-08" db="EMBL/GenBank/DDBJ databases">
        <authorList>
            <person name="Seilhamer J.J."/>
        </authorList>
    </citation>
    <scope>NUCLEOTIDE SEQUENCE [LARGE SCALE GENOMIC DNA]</scope>
    <source>
        <strain evidence="15 18">NML150140-1</strain>
    </source>
</reference>
<evidence type="ECO:0000313" key="19">
    <source>
        <dbReference type="Proteomes" id="UP000094869"/>
    </source>
</evidence>
<dbReference type="EC" id="1.2.7.1" evidence="9"/>
<accession>A0A1E3AK29</accession>
<dbReference type="OrthoDB" id="9794954at2"/>
<feature type="binding site" evidence="12">
    <location>
        <position position="824"/>
    </location>
    <ligand>
        <name>[4Fe-4S] cluster</name>
        <dbReference type="ChEBI" id="CHEBI:49883"/>
        <label>3</label>
    </ligand>
</feature>
<dbReference type="InterPro" id="IPR033412">
    <property type="entry name" value="PFOR_II"/>
</dbReference>
<comment type="cofactor">
    <cofactor evidence="12">
        <name>[4Fe-4S] cluster</name>
        <dbReference type="ChEBI" id="CHEBI:49883"/>
    </cofactor>
    <text evidence="12">Binds 3 [4Fe-4S] clusters per subunit.</text>
</comment>
<dbReference type="Pfam" id="PF01558">
    <property type="entry name" value="POR"/>
    <property type="match status" value="1"/>
</dbReference>
<dbReference type="EMBL" id="MCGH01000001">
    <property type="protein sequence ID" value="ODM08969.1"/>
    <property type="molecule type" value="Genomic_DNA"/>
</dbReference>
<evidence type="ECO:0000313" key="18">
    <source>
        <dbReference type="Proteomes" id="UP000094271"/>
    </source>
</evidence>
<keyword evidence="5 9" id="KW-0249">Electron transport</keyword>
<dbReference type="Pfam" id="PF01855">
    <property type="entry name" value="POR_N"/>
    <property type="match status" value="1"/>
</dbReference>
<evidence type="ECO:0000256" key="12">
    <source>
        <dbReference type="PIRSR" id="PIRSR000159-50"/>
    </source>
</evidence>
<comment type="similarity">
    <text evidence="1 9">Belongs to the pyruvate:ferredoxin/flavodoxin oxidoreductase family.</text>
</comment>
<feature type="binding site" evidence="12">
    <location>
        <position position="849"/>
    </location>
    <ligand>
        <name>[4Fe-4S] cluster</name>
        <dbReference type="ChEBI" id="CHEBI:49883"/>
        <label>3</label>
    </ligand>
</feature>
<dbReference type="InterPro" id="IPR011895">
    <property type="entry name" value="Pyrv_flavodox_OxRed"/>
</dbReference>
<dbReference type="Proteomes" id="UP000094271">
    <property type="component" value="Unassembled WGS sequence"/>
</dbReference>
<dbReference type="AlphaFoldDB" id="A0A1E3AK29"/>
<keyword evidence="4 12" id="KW-0479">Metal-binding</keyword>
<keyword evidence="3 12" id="KW-0004">4Fe-4S</keyword>
<dbReference type="EMBL" id="MEHA01000018">
    <property type="protein sequence ID" value="ODR48040.1"/>
    <property type="molecule type" value="Genomic_DNA"/>
</dbReference>
<feature type="binding site" evidence="10">
    <location>
        <position position="849"/>
    </location>
    <ligand>
        <name>thiamine diphosphate</name>
        <dbReference type="ChEBI" id="CHEBI:58937"/>
    </ligand>
</feature>
<feature type="binding site" evidence="12">
    <location>
        <position position="705"/>
    </location>
    <ligand>
        <name>[4Fe-4S] cluster</name>
        <dbReference type="ChEBI" id="CHEBI:49883"/>
        <label>1</label>
    </ligand>
</feature>
<dbReference type="InterPro" id="IPR017896">
    <property type="entry name" value="4Fe4S_Fe-S-bd"/>
</dbReference>
<evidence type="ECO:0000256" key="3">
    <source>
        <dbReference type="ARBA" id="ARBA00022485"/>
    </source>
</evidence>
<dbReference type="SUPFAM" id="SSF53323">
    <property type="entry name" value="Pyruvate-ferredoxin oxidoreductase, PFOR, domain III"/>
    <property type="match status" value="1"/>
</dbReference>
<dbReference type="CDD" id="cd03377">
    <property type="entry name" value="TPP_PFOR_PNO"/>
    <property type="match status" value="1"/>
</dbReference>
<feature type="domain" description="4Fe-4S ferredoxin-type" evidence="13">
    <location>
        <begin position="746"/>
        <end position="777"/>
    </location>
</feature>
<comment type="catalytic activity">
    <reaction evidence="9">
        <text>2 oxidized [2Fe-2S]-[ferredoxin] + pyruvate + CoA = 2 reduced [2Fe-2S]-[ferredoxin] + acetyl-CoA + CO2 + H(+)</text>
        <dbReference type="Rhea" id="RHEA:12765"/>
        <dbReference type="Rhea" id="RHEA-COMP:10000"/>
        <dbReference type="Rhea" id="RHEA-COMP:10001"/>
        <dbReference type="ChEBI" id="CHEBI:15361"/>
        <dbReference type="ChEBI" id="CHEBI:15378"/>
        <dbReference type="ChEBI" id="CHEBI:16526"/>
        <dbReference type="ChEBI" id="CHEBI:33737"/>
        <dbReference type="ChEBI" id="CHEBI:33738"/>
        <dbReference type="ChEBI" id="CHEBI:57287"/>
        <dbReference type="ChEBI" id="CHEBI:57288"/>
        <dbReference type="EC" id="1.2.7.1"/>
    </reaction>
</comment>
<dbReference type="FunFam" id="3.40.50.970:FF:000041">
    <property type="entry name" value="Pyruvate:ferredoxin (Flavodoxin) oxidoreductase"/>
    <property type="match status" value="1"/>
</dbReference>
<feature type="site" description="Important for catalytic activity" evidence="11">
    <location>
        <position position="116"/>
    </location>
</feature>
<comment type="caution">
    <text evidence="14">The sequence shown here is derived from an EMBL/GenBank/DDBJ whole genome shotgun (WGS) entry which is preliminary data.</text>
</comment>
<keyword evidence="7 12" id="KW-0408">Iron</keyword>
<dbReference type="CDD" id="cd07034">
    <property type="entry name" value="TPP_PYR_PFOR_IOR-alpha_like"/>
    <property type="match status" value="1"/>
</dbReference>
<dbReference type="GO" id="GO:0005506">
    <property type="term" value="F:iron ion binding"/>
    <property type="evidence" value="ECO:0007669"/>
    <property type="project" value="InterPro"/>
</dbReference>
<keyword evidence="6 9" id="KW-0560">Oxidoreductase</keyword>
<dbReference type="InterPro" id="IPR019752">
    <property type="entry name" value="Pyrv/ketoisovalerate_OxRed_cat"/>
</dbReference>
<dbReference type="InterPro" id="IPR050722">
    <property type="entry name" value="Pyruvate:ferred/Flavod_OxRd"/>
</dbReference>
<feature type="binding site" evidence="12">
    <location>
        <position position="821"/>
    </location>
    <ligand>
        <name>[4Fe-4S] cluster</name>
        <dbReference type="ChEBI" id="CHEBI:49883"/>
        <label>3</label>
    </ligand>
</feature>
<evidence type="ECO:0000256" key="2">
    <source>
        <dbReference type="ARBA" id="ARBA00022448"/>
    </source>
</evidence>
<evidence type="ECO:0000256" key="10">
    <source>
        <dbReference type="PIRSR" id="PIRSR000159-1"/>
    </source>
</evidence>
<protein>
    <recommendedName>
        <fullName evidence="9">Pyruvate:ferredoxin oxidoreductase</fullName>
        <ecNumber evidence="9">1.2.7.1</ecNumber>
    </recommendedName>
    <alternativeName>
        <fullName evidence="9">Pyruvate synthase</fullName>
    </alternativeName>
</protein>
<sequence length="1199" mass="132805">MNTEIRKETMDGNTAAALASYAFTEVAAIYPITPSSPMAEAVDKWASEGKKNIFGSPVNLMEMQSEGGAAGTLHGSLQAGALSATYTSSQGLLLMIPNLYKIAGELLPGVLHVSARSLASNALSIFGDHQDVMSIRQTGVALLSSGNVQECMDLGCLAHLCALEGRLPFVHFFDGFRTSHEIQKIEVVEPAVLKELLNREALEEFRNRALNPDHPVLRGTTQNPDIFFQEREAINPFYQRLPEIVQNYMDRLGEKTGRHYKLFDYYGHEEADYVLIAMGSSCEVIKETIDYLNRQGEKAGLVQVRLYRPFSGEHLLEAIPKTVKRIAVLDRTKEPGADGEPLYKDICTAFAGSGRTAFIIGGRYGLASKDFTPGDVISIIKNLKSEEPLNGFTVGITDDVTGLSLPAERNIPDTEPRNTISCKFWGLGSDGTVGANKSAIKIIGNHTDQYVQAYFSYDSKKSGGLTVSHLRFGSSPIRSSYLVSHGDYIACHNQSYVEQYDLLEGIRNKGIFLLNCVWSHEELTGHLPDGMIRTIQEKEIRFFTINAFALARELRLGNRINMIMQSAFFALAGIIPMEEAVRYLKEEVVKNYGHQGQEVIEKNFAAIDAAPGCLKEVDVKTLRAEGKRPDPAMVRIETGSGELNHFVNHIMLPMNRQKGDCIPVSAFRGNEDGTFPLGTTQYEKRGIALYVPEWKPEQCIQCNQCALVCPHSALRPVLLSEEEKEKAPGDIGRKAKPAAGCKDKFFYMGISRPDCTGCGNCISVCPAKDKALEMAPFEKGTGNDVWEYLQKKTEKPKGERAFINGKESQFLPSYFEFSGACAGCGETPYARLVTQLFGDRMMISNSAGCTTVWGGSAPAVPYRKDEKGHGPAWGFSLFEDNAEYGLGMYLGYSAVRNEVRQQLLQLKERLEGNDRNEKEKRLYDAICLWDHKFAETSGTRERAENLITCLEENIHMEGIKEICSREDFLIKRSNWIFGGDGWAYDIGYGGLDHVLSTGADINIMVFDTEVYSNTGGQASKATPRAAIAKFSAAGKQRKKKELGMMAIQYGDVYVAQIAMGASPAHAVRIIQEAESYPGPSLIIGYAPCINHGIKGGMGQTQLQQKRAVDAGYWNLYHFDPRRKTQGENPFVLDSGRPEGDFEEFLMSEVRFASLKKKDPELAEQMYNQAGREARERYERYAELARKAEKNIGETAGKEG</sequence>
<dbReference type="Gene3D" id="3.40.920.10">
    <property type="entry name" value="Pyruvate-ferredoxin oxidoreductase, PFOR, domain III"/>
    <property type="match status" value="1"/>
</dbReference>
<feature type="binding site" evidence="12">
    <location>
        <position position="702"/>
    </location>
    <ligand>
        <name>[4Fe-4S] cluster</name>
        <dbReference type="ChEBI" id="CHEBI:49883"/>
        <label>1</label>
    </ligand>
</feature>
<dbReference type="InterPro" id="IPR009014">
    <property type="entry name" value="Transketo_C/PFOR_II"/>
</dbReference>
<organism evidence="14 17">
    <name type="scientific">Eisenbergiella tayi</name>
    <dbReference type="NCBI Taxonomy" id="1432052"/>
    <lineage>
        <taxon>Bacteria</taxon>
        <taxon>Bacillati</taxon>
        <taxon>Bacillota</taxon>
        <taxon>Clostridia</taxon>
        <taxon>Lachnospirales</taxon>
        <taxon>Lachnospiraceae</taxon>
        <taxon>Eisenbergiella</taxon>
    </lineage>
</organism>
<feature type="binding site" evidence="10">
    <location>
        <position position="66"/>
    </location>
    <ligand>
        <name>thiamine diphosphate</name>
        <dbReference type="ChEBI" id="CHEBI:58937"/>
    </ligand>
</feature>
<keyword evidence="2 9" id="KW-0813">Transport</keyword>
<evidence type="ECO:0000256" key="6">
    <source>
        <dbReference type="ARBA" id="ARBA00023002"/>
    </source>
</evidence>
<feature type="binding site" evidence="12">
    <location>
        <position position="1088"/>
    </location>
    <ligand>
        <name>[4Fe-4S] cluster</name>
        <dbReference type="ChEBI" id="CHEBI:49883"/>
        <label>3</label>
    </ligand>
</feature>
<feature type="binding site" evidence="12">
    <location>
        <position position="765"/>
    </location>
    <ligand>
        <name>[4Fe-4S] cluster</name>
        <dbReference type="ChEBI" id="CHEBI:49883"/>
        <label>1</label>
    </ligand>
</feature>
<feature type="binding site" evidence="12">
    <location>
        <position position="709"/>
    </location>
    <ligand>
        <name>[4Fe-4S] cluster</name>
        <dbReference type="ChEBI" id="CHEBI:49883"/>
        <label>2</label>
    </ligand>
</feature>
<evidence type="ECO:0000256" key="9">
    <source>
        <dbReference type="PIRNR" id="PIRNR000159"/>
    </source>
</evidence>
<dbReference type="SUPFAM" id="SSF52518">
    <property type="entry name" value="Thiamin diphosphate-binding fold (THDP-binding)"/>
    <property type="match status" value="2"/>
</dbReference>
<evidence type="ECO:0000313" key="15">
    <source>
        <dbReference type="EMBL" id="ODR48040.1"/>
    </source>
</evidence>
<evidence type="ECO:0000259" key="13">
    <source>
        <dbReference type="PROSITE" id="PS51379"/>
    </source>
</evidence>
<dbReference type="Gene3D" id="3.40.50.920">
    <property type="match status" value="1"/>
</dbReference>
<dbReference type="Gene3D" id="3.40.50.970">
    <property type="match status" value="2"/>
</dbReference>
<feature type="domain" description="4Fe-4S ferredoxin-type" evidence="13">
    <location>
        <begin position="690"/>
        <end position="719"/>
    </location>
</feature>
<keyword evidence="14" id="KW-0670">Pyruvate</keyword>
<keyword evidence="19" id="KW-1185">Reference proteome</keyword>
<dbReference type="Pfam" id="PF12838">
    <property type="entry name" value="Fer4_7"/>
    <property type="match status" value="1"/>
</dbReference>
<dbReference type="Pfam" id="PF17147">
    <property type="entry name" value="PFOR_II"/>
    <property type="match status" value="1"/>
</dbReference>
<evidence type="ECO:0000256" key="8">
    <source>
        <dbReference type="ARBA" id="ARBA00023014"/>
    </source>
</evidence>
<feature type="binding site" evidence="10">
    <location>
        <position position="33"/>
    </location>
    <ligand>
        <name>pyruvate</name>
        <dbReference type="ChEBI" id="CHEBI:15361"/>
    </ligand>
</feature>
<dbReference type="InterPro" id="IPR019456">
    <property type="entry name" value="Pyrv-flavodox_OxRtase_EKR"/>
</dbReference>
<gene>
    <name evidence="14" type="primary">nifJ_1</name>
    <name evidence="15" type="ORF">BEI59_21845</name>
    <name evidence="14" type="ORF">BEI61_00598</name>
    <name evidence="16" type="ORF">BEI63_06395</name>
</gene>
<dbReference type="Pfam" id="PF10371">
    <property type="entry name" value="EKR"/>
    <property type="match status" value="1"/>
</dbReference>
<dbReference type="PATRIC" id="fig|1432052.4.peg.669"/>
<dbReference type="PROSITE" id="PS00198">
    <property type="entry name" value="4FE4S_FER_1"/>
    <property type="match status" value="1"/>
</dbReference>
<feature type="site" description="Important for catalytic activity" evidence="11">
    <location>
        <position position="66"/>
    </location>
</feature>
<dbReference type="Proteomes" id="UP000094067">
    <property type="component" value="Unassembled WGS sequence"/>
</dbReference>
<dbReference type="EMBL" id="MEHD01000014">
    <property type="protein sequence ID" value="ODR59817.1"/>
    <property type="molecule type" value="Genomic_DNA"/>
</dbReference>
<feature type="binding site" evidence="12">
    <location>
        <position position="761"/>
    </location>
    <ligand>
        <name>[4Fe-4S] cluster</name>
        <dbReference type="ChEBI" id="CHEBI:49883"/>
        <label>2</label>
    </ligand>
</feature>
<dbReference type="FunFam" id="3.40.50.920:FF:000007">
    <property type="entry name" value="Pyruvate:ferredoxin (Flavodoxin) oxidoreductase"/>
    <property type="match status" value="1"/>
</dbReference>
<feature type="binding site" evidence="12">
    <location>
        <position position="699"/>
    </location>
    <ligand>
        <name>[4Fe-4S] cluster</name>
        <dbReference type="ChEBI" id="CHEBI:49883"/>
        <label>1</label>
    </ligand>
</feature>
<dbReference type="InterPro" id="IPR037112">
    <property type="entry name" value="Pyrv-flavodox_OxR_EKR_sf"/>
</dbReference>
<dbReference type="GO" id="GO:0006979">
    <property type="term" value="P:response to oxidative stress"/>
    <property type="evidence" value="ECO:0007669"/>
    <property type="project" value="TreeGrafter"/>
</dbReference>
<feature type="binding site" evidence="10">
    <location>
        <begin position="979"/>
        <end position="982"/>
    </location>
    <ligand>
        <name>thiamine diphosphate</name>
        <dbReference type="ChEBI" id="CHEBI:58937"/>
    </ligand>
</feature>
<dbReference type="Gene3D" id="4.10.780.10">
    <property type="entry name" value="Pyruvate-flavodoxin oxidoreductase, EKR domain"/>
    <property type="match status" value="1"/>
</dbReference>
<dbReference type="NCBIfam" id="TIGR02176">
    <property type="entry name" value="pyruv_ox_red"/>
    <property type="match status" value="1"/>
</dbReference>
<dbReference type="PROSITE" id="PS51379">
    <property type="entry name" value="4FE4S_FER_2"/>
    <property type="match status" value="2"/>
</dbReference>
<dbReference type="GO" id="GO:0019164">
    <property type="term" value="F:pyruvate synthase activity"/>
    <property type="evidence" value="ECO:0007669"/>
    <property type="project" value="UniProtKB-EC"/>
</dbReference>
<feature type="binding site" evidence="12">
    <location>
        <position position="755"/>
    </location>
    <ligand>
        <name>[4Fe-4S] cluster</name>
        <dbReference type="ChEBI" id="CHEBI:49883"/>
        <label>2</label>
    </ligand>
</feature>
<evidence type="ECO:0000313" key="16">
    <source>
        <dbReference type="EMBL" id="ODR59817.1"/>
    </source>
</evidence>
<dbReference type="FunFam" id="3.40.920.10:FF:000001">
    <property type="entry name" value="Pyruvate:ferredoxin (Flavodoxin) oxidoreductase"/>
    <property type="match status" value="1"/>
</dbReference>
<dbReference type="GO" id="GO:0022900">
    <property type="term" value="P:electron transport chain"/>
    <property type="evidence" value="ECO:0007669"/>
    <property type="project" value="InterPro"/>
</dbReference>
<proteinExistence type="inferred from homology"/>
<dbReference type="Gene3D" id="3.30.70.20">
    <property type="match status" value="1"/>
</dbReference>
<dbReference type="SUPFAM" id="SSF52922">
    <property type="entry name" value="TK C-terminal domain-like"/>
    <property type="match status" value="1"/>
</dbReference>
<dbReference type="InterPro" id="IPR002869">
    <property type="entry name" value="Pyrv_flavodox_OxRed_cen"/>
</dbReference>
<feature type="binding site" evidence="10">
    <location>
        <position position="116"/>
    </location>
    <ligand>
        <name>pyruvate</name>
        <dbReference type="ChEBI" id="CHEBI:15361"/>
    </ligand>
</feature>
<dbReference type="PIRSF" id="PIRSF000159">
    <property type="entry name" value="NifJ"/>
    <property type="match status" value="1"/>
</dbReference>
<dbReference type="SUPFAM" id="SSF54862">
    <property type="entry name" value="4Fe-4S ferredoxins"/>
    <property type="match status" value="1"/>
</dbReference>